<protein>
    <submittedName>
        <fullName evidence="2">Hydrid cluster protein-associated redox disulfide domain protein</fullName>
    </submittedName>
</protein>
<comment type="caution">
    <text evidence="2">The sequence shown here is derived from an EMBL/GenBank/DDBJ whole genome shotgun (WGS) entry which is preliminary data.</text>
</comment>
<dbReference type="PANTHER" id="PTHR39341">
    <property type="entry name" value="BSL7085 PROTEIN"/>
    <property type="match status" value="1"/>
</dbReference>
<dbReference type="Proteomes" id="UP000018466">
    <property type="component" value="Unassembled WGS sequence"/>
</dbReference>
<evidence type="ECO:0000313" key="3">
    <source>
        <dbReference type="Proteomes" id="UP000018466"/>
    </source>
</evidence>
<proteinExistence type="predicted"/>
<feature type="domain" description="DUF1858" evidence="1">
    <location>
        <begin position="15"/>
        <end position="60"/>
    </location>
</feature>
<sequence length="76" mass="8339">MEDFEYEEGPVGSEDLIGEIANMYPETQDFLSSLGMHCFGCAAAGAETLAEACRVHGLNTFKVKRELNRIITENPA</sequence>
<dbReference type="GeneID" id="86940424"/>
<organism evidence="2 3">
    <name type="scientific">Stomatobaculum longum</name>
    <dbReference type="NCBI Taxonomy" id="796942"/>
    <lineage>
        <taxon>Bacteria</taxon>
        <taxon>Bacillati</taxon>
        <taxon>Bacillota</taxon>
        <taxon>Clostridia</taxon>
        <taxon>Lachnospirales</taxon>
        <taxon>Lachnospiraceae</taxon>
        <taxon>Stomatobaculum</taxon>
    </lineage>
</organism>
<dbReference type="Gene3D" id="1.10.3910.10">
    <property type="entry name" value="SP0561-like"/>
    <property type="match status" value="1"/>
</dbReference>
<reference evidence="2 3" key="1">
    <citation type="submission" date="2011-10" db="EMBL/GenBank/DDBJ databases">
        <title>The Genome Sequence of Lachnospiraceae bacterium ACC2.</title>
        <authorList>
            <consortium name="The Broad Institute Genome Sequencing Platform"/>
            <person name="Earl A."/>
            <person name="Ward D."/>
            <person name="Feldgarden M."/>
            <person name="Gevers D."/>
            <person name="Sizova M."/>
            <person name="Hazen A."/>
            <person name="Epstein S."/>
            <person name="Young S.K."/>
            <person name="Zeng Q."/>
            <person name="Gargeya S."/>
            <person name="Fitzgerald M."/>
            <person name="Haas B."/>
            <person name="Abouelleil A."/>
            <person name="Alvarado L."/>
            <person name="Arachchi H.M."/>
            <person name="Berlin A."/>
            <person name="Brown A."/>
            <person name="Chapman S.B."/>
            <person name="Chen Z."/>
            <person name="Dunbar C."/>
            <person name="Freedman E."/>
            <person name="Gearin G."/>
            <person name="Goldberg J."/>
            <person name="Griggs A."/>
            <person name="Gujja S."/>
            <person name="Heiman D."/>
            <person name="Howarth C."/>
            <person name="Larson L."/>
            <person name="Lui A."/>
            <person name="MacDonald P.J.P."/>
            <person name="Montmayeur A."/>
            <person name="Murphy C."/>
            <person name="Neiman D."/>
            <person name="Pearson M."/>
            <person name="Priest M."/>
            <person name="Roberts A."/>
            <person name="Saif S."/>
            <person name="Shea T."/>
            <person name="Shenoy N."/>
            <person name="Sisk P."/>
            <person name="Stolte C."/>
            <person name="Sykes S."/>
            <person name="Wortman J."/>
            <person name="Nusbaum C."/>
            <person name="Birren B."/>
        </authorList>
    </citation>
    <scope>NUCLEOTIDE SEQUENCE [LARGE SCALE GENOMIC DNA]</scope>
    <source>
        <strain evidence="2 3">ACC2</strain>
    </source>
</reference>
<dbReference type="RefSeq" id="WP_009532478.1">
    <property type="nucleotide sequence ID" value="NZ_CALJAI010000040.1"/>
</dbReference>
<name>A0A930D9A6_9FIRM</name>
<dbReference type="OrthoDB" id="15017at2"/>
<dbReference type="InterPro" id="IPR015077">
    <property type="entry name" value="DUF1858"/>
</dbReference>
<accession>A0A930D9A6</accession>
<dbReference type="SUPFAM" id="SSF140683">
    <property type="entry name" value="SP0561-like"/>
    <property type="match status" value="1"/>
</dbReference>
<evidence type="ECO:0000313" key="2">
    <source>
        <dbReference type="EMBL" id="EHO17046.1"/>
    </source>
</evidence>
<dbReference type="Pfam" id="PF08984">
    <property type="entry name" value="DUF1858"/>
    <property type="match status" value="1"/>
</dbReference>
<evidence type="ECO:0000259" key="1">
    <source>
        <dbReference type="Pfam" id="PF08984"/>
    </source>
</evidence>
<keyword evidence="3" id="KW-1185">Reference proteome</keyword>
<dbReference type="NCBIfam" id="TIGR03980">
    <property type="entry name" value="prismane_assoc"/>
    <property type="match status" value="1"/>
</dbReference>
<dbReference type="EMBL" id="AGEL01000006">
    <property type="protein sequence ID" value="EHO17046.1"/>
    <property type="molecule type" value="Genomic_DNA"/>
</dbReference>
<dbReference type="InterPro" id="IPR023883">
    <property type="entry name" value="CHP03980_redox-disulphide"/>
</dbReference>
<dbReference type="AlphaFoldDB" id="A0A930D9A6"/>
<dbReference type="PANTHER" id="PTHR39341:SF1">
    <property type="entry name" value="DUF1858 DOMAIN-CONTAINING PROTEIN"/>
    <property type="match status" value="1"/>
</dbReference>
<dbReference type="InterPro" id="IPR038062">
    <property type="entry name" value="ScdA-like_N_sf"/>
</dbReference>
<gene>
    <name evidence="2" type="ORF">HMPREF9623_00645</name>
</gene>